<reference evidence="6 7" key="1">
    <citation type="journal article" date="2014" name="Antonie Van Leeuwenhoek">
        <title>Roseivivax atlanticus sp. nov., isolated from surface seawater of the Atlantic Ocean.</title>
        <authorList>
            <person name="Li G."/>
            <person name="Lai Q."/>
            <person name="Liu X."/>
            <person name="Sun F."/>
            <person name="Shao Z."/>
        </authorList>
    </citation>
    <scope>NUCLEOTIDE SEQUENCE [LARGE SCALE GENOMIC DNA]</scope>
    <source>
        <strain evidence="6 7">22II-s10s</strain>
    </source>
</reference>
<comment type="similarity">
    <text evidence="1">Belongs to the protein kinase superfamily. ADCK protein kinase family.</text>
</comment>
<proteinExistence type="inferred from homology"/>
<keyword evidence="4" id="KW-0067">ATP-binding</keyword>
<dbReference type="PANTHER" id="PTHR43851:SF3">
    <property type="entry name" value="COENZYME Q8"/>
    <property type="match status" value="1"/>
</dbReference>
<dbReference type="EMBL" id="AQQW01000009">
    <property type="protein sequence ID" value="ETW11836.1"/>
    <property type="molecule type" value="Genomic_DNA"/>
</dbReference>
<dbReference type="InterPro" id="IPR034646">
    <property type="entry name" value="ADCK3_dom"/>
</dbReference>
<protein>
    <recommendedName>
        <fullName evidence="5">ABC1 atypical kinase-like domain-containing protein</fullName>
    </recommendedName>
</protein>
<dbReference type="AlphaFoldDB" id="W4HI52"/>
<dbReference type="GO" id="GO:0006744">
    <property type="term" value="P:ubiquinone biosynthetic process"/>
    <property type="evidence" value="ECO:0007669"/>
    <property type="project" value="TreeGrafter"/>
</dbReference>
<keyword evidence="3" id="KW-0547">Nucleotide-binding</keyword>
<name>W4HI52_9RHOB</name>
<sequence>MTDDRDRYLSRPLPVPSRRLGRMARLGGLTGGVVGRAAWAGAREMAGGRRPDLRGLMLTPANATRVASELARMRGAAMKLGQLVSMEAGEYLSPELAEILATLRSEAHAMPGPQLKRVLAENWGDDFLTRLAKFDVRPIAAASIGQVHRAVTRDGRTLAVKVQYPGIRDSIDSDIANLGALMRWSGMVPKGLDLAPLLEDARVQLHEEADYRREAGQMTRFADLLENDPDFVVPRPHADFTSRDVLAMDFLPGVPVETLTTAPQEVRDGVARRLIALLLRELFEFRLIQTDPNFANYRYDPETGRISLLDFGATRAFPAPLVADFRDLLRAGLAGDRKAMRTTATRIGYLSDDLPPPRLATLLDMMEMCFAPLGQDAPFDFAASDLPARLTEQAVAFGRERDIAPVPPTDALFLQRKVAGLYLLAARLGARVALRPLVTPYA</sequence>
<dbReference type="Proteomes" id="UP000019063">
    <property type="component" value="Unassembled WGS sequence"/>
</dbReference>
<organism evidence="6 7">
    <name type="scientific">Roseivivax marinus</name>
    <dbReference type="NCBI Taxonomy" id="1379903"/>
    <lineage>
        <taxon>Bacteria</taxon>
        <taxon>Pseudomonadati</taxon>
        <taxon>Pseudomonadota</taxon>
        <taxon>Alphaproteobacteria</taxon>
        <taxon>Rhodobacterales</taxon>
        <taxon>Roseobacteraceae</taxon>
        <taxon>Roseivivax</taxon>
    </lineage>
</organism>
<evidence type="ECO:0000256" key="3">
    <source>
        <dbReference type="ARBA" id="ARBA00022741"/>
    </source>
</evidence>
<dbReference type="GO" id="GO:0005524">
    <property type="term" value="F:ATP binding"/>
    <property type="evidence" value="ECO:0007669"/>
    <property type="project" value="UniProtKB-KW"/>
</dbReference>
<gene>
    <name evidence="6" type="ORF">ATO8_14257</name>
</gene>
<dbReference type="eggNOG" id="COG0661">
    <property type="taxonomic scope" value="Bacteria"/>
</dbReference>
<dbReference type="CDD" id="cd13970">
    <property type="entry name" value="ABC1_ADCK3"/>
    <property type="match status" value="1"/>
</dbReference>
<evidence type="ECO:0000256" key="1">
    <source>
        <dbReference type="ARBA" id="ARBA00009670"/>
    </source>
</evidence>
<dbReference type="PANTHER" id="PTHR43851">
    <property type="match status" value="1"/>
</dbReference>
<dbReference type="Pfam" id="PF03109">
    <property type="entry name" value="ABC1"/>
    <property type="match status" value="1"/>
</dbReference>
<accession>W4HI52</accession>
<evidence type="ECO:0000313" key="6">
    <source>
        <dbReference type="EMBL" id="ETW11836.1"/>
    </source>
</evidence>
<dbReference type="InterPro" id="IPR051409">
    <property type="entry name" value="Atypical_kinase_ADCK"/>
</dbReference>
<evidence type="ECO:0000313" key="7">
    <source>
        <dbReference type="Proteomes" id="UP000019063"/>
    </source>
</evidence>
<dbReference type="GO" id="GO:0016740">
    <property type="term" value="F:transferase activity"/>
    <property type="evidence" value="ECO:0007669"/>
    <property type="project" value="UniProtKB-KW"/>
</dbReference>
<dbReference type="STRING" id="1379903.ATO8_14257"/>
<dbReference type="PATRIC" id="fig|1317118.6.peg.2931"/>
<evidence type="ECO:0000259" key="5">
    <source>
        <dbReference type="Pfam" id="PF03109"/>
    </source>
</evidence>
<dbReference type="RefSeq" id="WP_043845358.1">
    <property type="nucleotide sequence ID" value="NZ_AQQW01000009.1"/>
</dbReference>
<dbReference type="InterPro" id="IPR011009">
    <property type="entry name" value="Kinase-like_dom_sf"/>
</dbReference>
<evidence type="ECO:0000256" key="2">
    <source>
        <dbReference type="ARBA" id="ARBA00022679"/>
    </source>
</evidence>
<dbReference type="SUPFAM" id="SSF56112">
    <property type="entry name" value="Protein kinase-like (PK-like)"/>
    <property type="match status" value="1"/>
</dbReference>
<feature type="domain" description="ABC1 atypical kinase-like" evidence="5">
    <location>
        <begin position="103"/>
        <end position="341"/>
    </location>
</feature>
<comment type="caution">
    <text evidence="6">The sequence shown here is derived from an EMBL/GenBank/DDBJ whole genome shotgun (WGS) entry which is preliminary data.</text>
</comment>
<evidence type="ECO:0000256" key="4">
    <source>
        <dbReference type="ARBA" id="ARBA00022840"/>
    </source>
</evidence>
<keyword evidence="7" id="KW-1185">Reference proteome</keyword>
<keyword evidence="2" id="KW-0808">Transferase</keyword>
<dbReference type="InterPro" id="IPR004147">
    <property type="entry name" value="ABC1_dom"/>
</dbReference>